<dbReference type="EC" id="2.1.1.182" evidence="7"/>
<evidence type="ECO:0000256" key="4">
    <source>
        <dbReference type="ARBA" id="ARBA00022679"/>
    </source>
</evidence>
<sequence length="280" mass="31620">MDLTNITTVKRILQEYQTVAQKRLGQHFLINAEILDHIVTAAKLTSADEVLEIGPGFGTLTRALAQKAHRVVAVEKDIAMVKACRGINADLTNIKVVEDNALALAEEFFRQNFPKKHYKVVANLPYYLTSAIIRFFLNSPHRPDMMVLMVQKEVAERIVATPPDANLLSVAVQFYGKPEIITLVPKQNFWPMPKVDSAVIRITPHKKAPADIDDHKFFRLVKAGFGERRKQIHNSLAGGLRLEPALIQKILSKSGIEPTRRAQTLNLTEWIKLYKNIEKL</sequence>
<dbReference type="GO" id="GO:0003723">
    <property type="term" value="F:RNA binding"/>
    <property type="evidence" value="ECO:0007669"/>
    <property type="project" value="UniProtKB-UniRule"/>
</dbReference>
<dbReference type="EMBL" id="LCIJ01000004">
    <property type="protein sequence ID" value="KKT53013.1"/>
    <property type="molecule type" value="Genomic_DNA"/>
</dbReference>
<comment type="similarity">
    <text evidence="7">Belongs to the class I-like SAM-binding methyltransferase superfamily. rRNA adenine N(6)-methyltransferase family. RsmA subfamily.</text>
</comment>
<evidence type="ECO:0000256" key="7">
    <source>
        <dbReference type="HAMAP-Rule" id="MF_00607"/>
    </source>
</evidence>
<dbReference type="InterPro" id="IPR023165">
    <property type="entry name" value="rRNA_Ade_diMease-like_C"/>
</dbReference>
<feature type="domain" description="Ribosomal RNA adenine methylase transferase N-terminal" evidence="9">
    <location>
        <begin position="34"/>
        <end position="206"/>
    </location>
</feature>
<dbReference type="GO" id="GO:0052908">
    <property type="term" value="F:16S rRNA (adenine(1518)-N(6)/adenine(1519)-N(6))-dimethyltransferase activity"/>
    <property type="evidence" value="ECO:0007669"/>
    <property type="project" value="UniProtKB-EC"/>
</dbReference>
<proteinExistence type="inferred from homology"/>
<evidence type="ECO:0000256" key="6">
    <source>
        <dbReference type="ARBA" id="ARBA00022884"/>
    </source>
</evidence>
<dbReference type="Proteomes" id="UP000034752">
    <property type="component" value="Unassembled WGS sequence"/>
</dbReference>
<dbReference type="InterPro" id="IPR011530">
    <property type="entry name" value="rRNA_adenine_dimethylase"/>
</dbReference>
<dbReference type="InterPro" id="IPR001737">
    <property type="entry name" value="KsgA/Erm"/>
</dbReference>
<feature type="binding site" evidence="7 8">
    <location>
        <position position="29"/>
    </location>
    <ligand>
        <name>S-adenosyl-L-methionine</name>
        <dbReference type="ChEBI" id="CHEBI:59789"/>
    </ligand>
</feature>
<dbReference type="PANTHER" id="PTHR11727">
    <property type="entry name" value="DIMETHYLADENOSINE TRANSFERASE"/>
    <property type="match status" value="1"/>
</dbReference>
<feature type="binding site" evidence="7 8">
    <location>
        <position position="75"/>
    </location>
    <ligand>
        <name>S-adenosyl-L-methionine</name>
        <dbReference type="ChEBI" id="CHEBI:59789"/>
    </ligand>
</feature>
<dbReference type="SMART" id="SM00650">
    <property type="entry name" value="rADc"/>
    <property type="match status" value="1"/>
</dbReference>
<comment type="catalytic activity">
    <reaction evidence="7">
        <text>adenosine(1518)/adenosine(1519) in 16S rRNA + 4 S-adenosyl-L-methionine = N(6)-dimethyladenosine(1518)/N(6)-dimethyladenosine(1519) in 16S rRNA + 4 S-adenosyl-L-homocysteine + 4 H(+)</text>
        <dbReference type="Rhea" id="RHEA:19609"/>
        <dbReference type="Rhea" id="RHEA-COMP:10232"/>
        <dbReference type="Rhea" id="RHEA-COMP:10233"/>
        <dbReference type="ChEBI" id="CHEBI:15378"/>
        <dbReference type="ChEBI" id="CHEBI:57856"/>
        <dbReference type="ChEBI" id="CHEBI:59789"/>
        <dbReference type="ChEBI" id="CHEBI:74411"/>
        <dbReference type="ChEBI" id="CHEBI:74493"/>
        <dbReference type="EC" id="2.1.1.182"/>
    </reaction>
</comment>
<keyword evidence="6 7" id="KW-0694">RNA-binding</keyword>
<dbReference type="PROSITE" id="PS51689">
    <property type="entry name" value="SAM_RNA_A_N6_MT"/>
    <property type="match status" value="1"/>
</dbReference>
<dbReference type="InterPro" id="IPR020598">
    <property type="entry name" value="rRNA_Ade_methylase_Trfase_N"/>
</dbReference>
<dbReference type="HAMAP" id="MF_00607">
    <property type="entry name" value="16SrRNA_methyltr_A"/>
    <property type="match status" value="1"/>
</dbReference>
<dbReference type="InterPro" id="IPR029063">
    <property type="entry name" value="SAM-dependent_MTases_sf"/>
</dbReference>
<dbReference type="CDD" id="cd02440">
    <property type="entry name" value="AdoMet_MTases"/>
    <property type="match status" value="1"/>
</dbReference>
<comment type="caution">
    <text evidence="10">The sequence shown here is derived from an EMBL/GenBank/DDBJ whole genome shotgun (WGS) entry which is preliminary data.</text>
</comment>
<dbReference type="PROSITE" id="PS01131">
    <property type="entry name" value="RRNA_A_DIMETH"/>
    <property type="match status" value="1"/>
</dbReference>
<organism evidence="10 11">
    <name type="scientific">candidate division Kazan bacterium GW2011_GWA1_44_22</name>
    <dbReference type="NCBI Taxonomy" id="1620410"/>
    <lineage>
        <taxon>Bacteria</taxon>
        <taxon>Bacteria division Kazan-3B-28</taxon>
    </lineage>
</organism>
<keyword evidence="2 7" id="KW-0698">rRNA processing</keyword>
<evidence type="ECO:0000256" key="3">
    <source>
        <dbReference type="ARBA" id="ARBA00022603"/>
    </source>
</evidence>
<dbReference type="PANTHER" id="PTHR11727:SF7">
    <property type="entry name" value="DIMETHYLADENOSINE TRANSFERASE-RELATED"/>
    <property type="match status" value="1"/>
</dbReference>
<evidence type="ECO:0000256" key="2">
    <source>
        <dbReference type="ARBA" id="ARBA00022552"/>
    </source>
</evidence>
<feature type="binding site" evidence="7 8">
    <location>
        <position position="54"/>
    </location>
    <ligand>
        <name>S-adenosyl-L-methionine</name>
        <dbReference type="ChEBI" id="CHEBI:59789"/>
    </ligand>
</feature>
<dbReference type="Gene3D" id="3.40.50.150">
    <property type="entry name" value="Vaccinia Virus protein VP39"/>
    <property type="match status" value="1"/>
</dbReference>
<evidence type="ECO:0000313" key="10">
    <source>
        <dbReference type="EMBL" id="KKT53013.1"/>
    </source>
</evidence>
<dbReference type="InterPro" id="IPR020596">
    <property type="entry name" value="rRNA_Ade_Mease_Trfase_CS"/>
</dbReference>
<evidence type="ECO:0000256" key="8">
    <source>
        <dbReference type="PROSITE-ProRule" id="PRU01026"/>
    </source>
</evidence>
<comment type="subcellular location">
    <subcellularLocation>
        <location evidence="7">Cytoplasm</location>
    </subcellularLocation>
</comment>
<dbReference type="AlphaFoldDB" id="A0A0G1I2G0"/>
<evidence type="ECO:0000259" key="9">
    <source>
        <dbReference type="SMART" id="SM00650"/>
    </source>
</evidence>
<evidence type="ECO:0000256" key="5">
    <source>
        <dbReference type="ARBA" id="ARBA00022691"/>
    </source>
</evidence>
<keyword evidence="1 7" id="KW-0963">Cytoplasm</keyword>
<accession>A0A0G1I2G0</accession>
<comment type="function">
    <text evidence="7">Specifically dimethylates two adjacent adenosines (A1518 and A1519) in the loop of a conserved hairpin near the 3'-end of 16S rRNA in the 30S particle. May play a critical role in biogenesis of 30S subunits.</text>
</comment>
<feature type="binding site" evidence="7 8">
    <location>
        <position position="27"/>
    </location>
    <ligand>
        <name>S-adenosyl-L-methionine</name>
        <dbReference type="ChEBI" id="CHEBI:59789"/>
    </ligand>
</feature>
<gene>
    <name evidence="7" type="primary">rsmA</name>
    <name evidence="7" type="synonym">ksgA</name>
    <name evidence="10" type="ORF">VE96_C0004G0025</name>
</gene>
<dbReference type="Gene3D" id="1.10.8.100">
    <property type="entry name" value="Ribosomal RNA adenine dimethylase-like, domain 2"/>
    <property type="match status" value="1"/>
</dbReference>
<dbReference type="SUPFAM" id="SSF53335">
    <property type="entry name" value="S-adenosyl-L-methionine-dependent methyltransferases"/>
    <property type="match status" value="1"/>
</dbReference>
<evidence type="ECO:0000256" key="1">
    <source>
        <dbReference type="ARBA" id="ARBA00022490"/>
    </source>
</evidence>
<keyword evidence="4 7" id="KW-0808">Transferase</keyword>
<name>A0A0G1I2G0_UNCK3</name>
<protein>
    <recommendedName>
        <fullName evidence="7">Ribosomal RNA small subunit methyltransferase A</fullName>
        <ecNumber evidence="7">2.1.1.182</ecNumber>
    </recommendedName>
    <alternativeName>
        <fullName evidence="7">16S rRNA (adenine(1518)-N(6)/adenine(1519)-N(6))-dimethyltransferase</fullName>
    </alternativeName>
    <alternativeName>
        <fullName evidence="7">16S rRNA dimethyladenosine transferase</fullName>
    </alternativeName>
    <alternativeName>
        <fullName evidence="7">16S rRNA dimethylase</fullName>
    </alternativeName>
    <alternativeName>
        <fullName evidence="7">S-adenosylmethionine-6-N', N'-adenosyl(rRNA) dimethyltransferase</fullName>
    </alternativeName>
</protein>
<reference evidence="10 11" key="1">
    <citation type="journal article" date="2015" name="Nature">
        <title>rRNA introns, odd ribosomes, and small enigmatic genomes across a large radiation of phyla.</title>
        <authorList>
            <person name="Brown C.T."/>
            <person name="Hug L.A."/>
            <person name="Thomas B.C."/>
            <person name="Sharon I."/>
            <person name="Castelle C.J."/>
            <person name="Singh A."/>
            <person name="Wilkins M.J."/>
            <person name="Williams K.H."/>
            <person name="Banfield J.F."/>
        </authorList>
    </citation>
    <scope>NUCLEOTIDE SEQUENCE [LARGE SCALE GENOMIC DNA]</scope>
</reference>
<keyword evidence="5 7" id="KW-0949">S-adenosyl-L-methionine</keyword>
<comment type="caution">
    <text evidence="7 8">Lacks conserved residue(s) required for the propagation of feature annotation.</text>
</comment>
<dbReference type="NCBIfam" id="TIGR00755">
    <property type="entry name" value="ksgA"/>
    <property type="match status" value="1"/>
</dbReference>
<feature type="binding site" evidence="7 8">
    <location>
        <position position="123"/>
    </location>
    <ligand>
        <name>S-adenosyl-L-methionine</name>
        <dbReference type="ChEBI" id="CHEBI:59789"/>
    </ligand>
</feature>
<keyword evidence="3 7" id="KW-0489">Methyltransferase</keyword>
<dbReference type="Pfam" id="PF00398">
    <property type="entry name" value="RrnaAD"/>
    <property type="match status" value="1"/>
</dbReference>
<evidence type="ECO:0000313" key="11">
    <source>
        <dbReference type="Proteomes" id="UP000034752"/>
    </source>
</evidence>
<dbReference type="PATRIC" id="fig|1620410.3.peg.103"/>
<dbReference type="GO" id="GO:0005829">
    <property type="term" value="C:cytosol"/>
    <property type="evidence" value="ECO:0007669"/>
    <property type="project" value="TreeGrafter"/>
</dbReference>